<comment type="subunit">
    <text evidence="6">Forms polymers.</text>
</comment>
<dbReference type="AlphaFoldDB" id="A0A328UAF7"/>
<keyword evidence="8" id="KW-1185">Reference proteome</keyword>
<dbReference type="EMBL" id="QLYR01000005">
    <property type="protein sequence ID" value="RAQ28510.1"/>
    <property type="molecule type" value="Genomic_DNA"/>
</dbReference>
<accession>A0A328UAF7</accession>
<dbReference type="Proteomes" id="UP000249377">
    <property type="component" value="Unassembled WGS sequence"/>
</dbReference>
<evidence type="ECO:0000256" key="3">
    <source>
        <dbReference type="ARBA" id="ARBA00022840"/>
    </source>
</evidence>
<dbReference type="InterPro" id="IPR004753">
    <property type="entry name" value="MreB"/>
</dbReference>
<evidence type="ECO:0000313" key="8">
    <source>
        <dbReference type="Proteomes" id="UP000249377"/>
    </source>
</evidence>
<evidence type="ECO:0000256" key="1">
    <source>
        <dbReference type="ARBA" id="ARBA00022490"/>
    </source>
</evidence>
<evidence type="ECO:0000313" key="7">
    <source>
        <dbReference type="EMBL" id="RAQ28510.1"/>
    </source>
</evidence>
<dbReference type="InterPro" id="IPR056546">
    <property type="entry name" value="MreB_MamK-like"/>
</dbReference>
<comment type="caution">
    <text evidence="7">The sequence shown here is derived from an EMBL/GenBank/DDBJ whole genome shotgun (WGS) entry which is preliminary data.</text>
</comment>
<evidence type="ECO:0000256" key="2">
    <source>
        <dbReference type="ARBA" id="ARBA00022741"/>
    </source>
</evidence>
<reference evidence="7 8" key="1">
    <citation type="submission" date="2018-06" db="EMBL/GenBank/DDBJ databases">
        <title>Noncontiguous genome sequence of Ruminococcaceae bacterium ASD2818.</title>
        <authorList>
            <person name="Chaplin A.V."/>
            <person name="Sokolova S.R."/>
            <person name="Kochetkova T.O."/>
            <person name="Goltsov A.Y."/>
            <person name="Trofimov D.Y."/>
            <person name="Efimov B.A."/>
        </authorList>
    </citation>
    <scope>NUCLEOTIDE SEQUENCE [LARGE SCALE GENOMIC DNA]</scope>
    <source>
        <strain evidence="7 8">ASD2818</strain>
    </source>
</reference>
<protein>
    <recommendedName>
        <fullName evidence="6">Cell shape-determining protein MreB</fullName>
    </recommendedName>
</protein>
<sequence length="341" mass="36471">MVGTDLAIDLGTSHIKIYAKGKGVIVDEPSLVTVNKATDEVLATGNAAYAMVGRTSAKIDVVQPLNNGVISNFDLAQYLINHHLKKICGSRVFMPRVVVSVPCEVTEVEKRAVVDAVSSFGVRKVCLIEEPVAAAMGAGIDIFTPHGSFVIDVGGGTTDIAVLSLGGISMSGSIKIGGDAFDEAIIKFVRRKYNLMIGKRMAEDAKIAIGCLYPQQEPMVHRVKGRNAVTSLPQWAELNSDELLEAMIEPAVEIIKLCQQILEGTPPELMGDIYEEGGFLTGGSAQIPGFAQLLSRKLKMKIHVAEDPQYCVVQGAGKAIPYIDQLDGKGMSQLNPLSATY</sequence>
<evidence type="ECO:0000256" key="5">
    <source>
        <dbReference type="ARBA" id="ARBA00023458"/>
    </source>
</evidence>
<dbReference type="PRINTS" id="PR01652">
    <property type="entry name" value="SHAPEPROTEIN"/>
</dbReference>
<evidence type="ECO:0000256" key="4">
    <source>
        <dbReference type="ARBA" id="ARBA00022960"/>
    </source>
</evidence>
<dbReference type="Pfam" id="PF06723">
    <property type="entry name" value="MreB_Mbl"/>
    <property type="match status" value="1"/>
</dbReference>
<dbReference type="PANTHER" id="PTHR42749">
    <property type="entry name" value="CELL SHAPE-DETERMINING PROTEIN MREB"/>
    <property type="match status" value="1"/>
</dbReference>
<dbReference type="SUPFAM" id="SSF53067">
    <property type="entry name" value="Actin-like ATPase domain"/>
    <property type="match status" value="2"/>
</dbReference>
<comment type="subcellular location">
    <subcellularLocation>
        <location evidence="6">Cytoplasm</location>
    </subcellularLocation>
    <text evidence="6">Membrane-associated.</text>
</comment>
<comment type="function">
    <text evidence="6">Forms membrane-associated dynamic filaments that are essential for cell shape determination. Acts by regulating cell wall synthesis and cell elongation, and thus cell shape. A feedback loop between cell geometry and MreB localization may maintain elongated cell shape by targeting cell wall growth to regions of negative cell wall curvature.</text>
</comment>
<dbReference type="RefSeq" id="WP_112332893.1">
    <property type="nucleotide sequence ID" value="NZ_JADPHD010000003.1"/>
</dbReference>
<dbReference type="HAMAP" id="MF_02207">
    <property type="entry name" value="MreB"/>
    <property type="match status" value="1"/>
</dbReference>
<dbReference type="Gene3D" id="3.30.420.40">
    <property type="match status" value="2"/>
</dbReference>
<name>A0A328UAF7_9FIRM</name>
<comment type="caution">
    <text evidence="6">Lacks conserved residue(s) required for the propagation of feature annotation.</text>
</comment>
<gene>
    <name evidence="6" type="primary">mreB</name>
    <name evidence="7" type="ORF">DPQ25_09310</name>
</gene>
<dbReference type="PANTHER" id="PTHR42749:SF1">
    <property type="entry name" value="CELL SHAPE-DETERMINING PROTEIN MREB"/>
    <property type="match status" value="1"/>
</dbReference>
<dbReference type="InterPro" id="IPR043129">
    <property type="entry name" value="ATPase_NBD"/>
</dbReference>
<dbReference type="GO" id="GO:0005524">
    <property type="term" value="F:ATP binding"/>
    <property type="evidence" value="ECO:0007669"/>
    <property type="project" value="UniProtKB-KW"/>
</dbReference>
<dbReference type="NCBIfam" id="NF010539">
    <property type="entry name" value="PRK13927.1"/>
    <property type="match status" value="1"/>
</dbReference>
<organism evidence="7 8">
    <name type="scientific">Hydrogeniiclostridium mannosilyticum</name>
    <dbReference type="NCBI Taxonomy" id="2764322"/>
    <lineage>
        <taxon>Bacteria</taxon>
        <taxon>Bacillati</taxon>
        <taxon>Bacillota</taxon>
        <taxon>Clostridia</taxon>
        <taxon>Eubacteriales</taxon>
        <taxon>Acutalibacteraceae</taxon>
        <taxon>Hydrogeniiclostridium</taxon>
    </lineage>
</organism>
<keyword evidence="3 6" id="KW-0067">ATP-binding</keyword>
<keyword evidence="2 6" id="KW-0547">Nucleotide-binding</keyword>
<keyword evidence="4 6" id="KW-0133">Cell shape</keyword>
<proteinExistence type="inferred from homology"/>
<feature type="binding site" evidence="6">
    <location>
        <begin position="155"/>
        <end position="157"/>
    </location>
    <ligand>
        <name>ATP</name>
        <dbReference type="ChEBI" id="CHEBI:30616"/>
    </ligand>
</feature>
<keyword evidence="1 6" id="KW-0963">Cytoplasm</keyword>
<dbReference type="GO" id="GO:0005737">
    <property type="term" value="C:cytoplasm"/>
    <property type="evidence" value="ECO:0007669"/>
    <property type="project" value="UniProtKB-SubCell"/>
</dbReference>
<dbReference type="GO" id="GO:0008360">
    <property type="term" value="P:regulation of cell shape"/>
    <property type="evidence" value="ECO:0007669"/>
    <property type="project" value="UniProtKB-UniRule"/>
</dbReference>
<comment type="similarity">
    <text evidence="5 6">Belongs to the FtsA/MreB family.</text>
</comment>
<dbReference type="GO" id="GO:0000902">
    <property type="term" value="P:cell morphogenesis"/>
    <property type="evidence" value="ECO:0007669"/>
    <property type="project" value="InterPro"/>
</dbReference>
<dbReference type="CDD" id="cd10225">
    <property type="entry name" value="ASKHA_NBD_MreB-like"/>
    <property type="match status" value="1"/>
</dbReference>
<evidence type="ECO:0000256" key="6">
    <source>
        <dbReference type="HAMAP-Rule" id="MF_02207"/>
    </source>
</evidence>